<dbReference type="EMBL" id="UINC01095103">
    <property type="protein sequence ID" value="SVC50915.1"/>
    <property type="molecule type" value="Genomic_DNA"/>
</dbReference>
<proteinExistence type="predicted"/>
<sequence>MGEVVVPVVAQRLARVRDQRAGQFRARLVR</sequence>
<dbReference type="AlphaFoldDB" id="A0A382MS04"/>
<accession>A0A382MS04</accession>
<reference evidence="1" key="1">
    <citation type="submission" date="2018-05" db="EMBL/GenBank/DDBJ databases">
        <authorList>
            <person name="Lanie J.A."/>
            <person name="Ng W.-L."/>
            <person name="Kazmierczak K.M."/>
            <person name="Andrzejewski T.M."/>
            <person name="Davidsen T.M."/>
            <person name="Wayne K.J."/>
            <person name="Tettelin H."/>
            <person name="Glass J.I."/>
            <person name="Rusch D."/>
            <person name="Podicherti R."/>
            <person name="Tsui H.-C.T."/>
            <person name="Winkler M.E."/>
        </authorList>
    </citation>
    <scope>NUCLEOTIDE SEQUENCE</scope>
</reference>
<evidence type="ECO:0000313" key="1">
    <source>
        <dbReference type="EMBL" id="SVC50915.1"/>
    </source>
</evidence>
<organism evidence="1">
    <name type="scientific">marine metagenome</name>
    <dbReference type="NCBI Taxonomy" id="408172"/>
    <lineage>
        <taxon>unclassified sequences</taxon>
        <taxon>metagenomes</taxon>
        <taxon>ecological metagenomes</taxon>
    </lineage>
</organism>
<gene>
    <name evidence="1" type="ORF">METZ01_LOCUS303769</name>
</gene>
<name>A0A382MS04_9ZZZZ</name>
<protein>
    <submittedName>
        <fullName evidence="1">Uncharacterized protein</fullName>
    </submittedName>
</protein>